<name>A0A2P2NJT9_RHIMU</name>
<dbReference type="EMBL" id="GGEC01062231">
    <property type="protein sequence ID" value="MBX42715.1"/>
    <property type="molecule type" value="Transcribed_RNA"/>
</dbReference>
<protein>
    <submittedName>
        <fullName evidence="1">Uncharacterized protein</fullName>
    </submittedName>
</protein>
<dbReference type="AlphaFoldDB" id="A0A2P2NJT9"/>
<reference evidence="1" key="1">
    <citation type="submission" date="2018-02" db="EMBL/GenBank/DDBJ databases">
        <title>Rhizophora mucronata_Transcriptome.</title>
        <authorList>
            <person name="Meera S.P."/>
            <person name="Sreeshan A."/>
            <person name="Augustine A."/>
        </authorList>
    </citation>
    <scope>NUCLEOTIDE SEQUENCE</scope>
    <source>
        <tissue evidence="1">Leaf</tissue>
    </source>
</reference>
<accession>A0A2P2NJT9</accession>
<sequence>MIAGAFYCLFCLVLCMRNVYMQYFFSSSFLSKWGSTVPLCMPVSRLSM</sequence>
<organism evidence="1">
    <name type="scientific">Rhizophora mucronata</name>
    <name type="common">Asiatic mangrove</name>
    <dbReference type="NCBI Taxonomy" id="61149"/>
    <lineage>
        <taxon>Eukaryota</taxon>
        <taxon>Viridiplantae</taxon>
        <taxon>Streptophyta</taxon>
        <taxon>Embryophyta</taxon>
        <taxon>Tracheophyta</taxon>
        <taxon>Spermatophyta</taxon>
        <taxon>Magnoliopsida</taxon>
        <taxon>eudicotyledons</taxon>
        <taxon>Gunneridae</taxon>
        <taxon>Pentapetalae</taxon>
        <taxon>rosids</taxon>
        <taxon>fabids</taxon>
        <taxon>Malpighiales</taxon>
        <taxon>Rhizophoraceae</taxon>
        <taxon>Rhizophora</taxon>
    </lineage>
</organism>
<evidence type="ECO:0000313" key="1">
    <source>
        <dbReference type="EMBL" id="MBX42715.1"/>
    </source>
</evidence>
<proteinExistence type="predicted"/>